<dbReference type="OrthoDB" id="6618517at2759"/>
<evidence type="ECO:0000313" key="2">
    <source>
        <dbReference type="Proteomes" id="UP000494040"/>
    </source>
</evidence>
<evidence type="ECO:0000313" key="1">
    <source>
        <dbReference type="EnsemblMetazoa" id="XP_014249930.1"/>
    </source>
</evidence>
<dbReference type="EnsemblMetazoa" id="XM_014394444.2">
    <property type="protein sequence ID" value="XP_014249930.1"/>
    <property type="gene ID" value="LOC106666909"/>
</dbReference>
<dbReference type="AlphaFoldDB" id="A0A8I6TEM8"/>
<reference evidence="1" key="1">
    <citation type="submission" date="2022-01" db="UniProtKB">
        <authorList>
            <consortium name="EnsemblMetazoa"/>
        </authorList>
    </citation>
    <scope>IDENTIFICATION</scope>
</reference>
<keyword evidence="2" id="KW-1185">Reference proteome</keyword>
<proteinExistence type="predicted"/>
<dbReference type="SUPFAM" id="SSF48097">
    <property type="entry name" value="Regulator of G-protein signaling, RGS"/>
    <property type="match status" value="1"/>
</dbReference>
<sequence length="144" mass="16685">MSCNCSPGPTRADINRWARNPKSVLECETGFDQFQEFLLSRQFDQELSTVEFYKKAADTRKILVQNNDLPRNTVIQNIEYLLTLADDVNFDGAQMRVLYRMRKSRSNREIIKILDEARQAASDLLTDVHEAFIDSLETKMTRSC</sequence>
<dbReference type="Gene3D" id="1.10.167.10">
    <property type="entry name" value="Regulator of G-protein Signalling 4, domain 2"/>
    <property type="match status" value="1"/>
</dbReference>
<dbReference type="InterPro" id="IPR036305">
    <property type="entry name" value="RGS_sf"/>
</dbReference>
<organism evidence="1 2">
    <name type="scientific">Cimex lectularius</name>
    <name type="common">Bed bug</name>
    <name type="synonym">Acanthia lectularia</name>
    <dbReference type="NCBI Taxonomy" id="79782"/>
    <lineage>
        <taxon>Eukaryota</taxon>
        <taxon>Metazoa</taxon>
        <taxon>Ecdysozoa</taxon>
        <taxon>Arthropoda</taxon>
        <taxon>Hexapoda</taxon>
        <taxon>Insecta</taxon>
        <taxon>Pterygota</taxon>
        <taxon>Neoptera</taxon>
        <taxon>Paraneoptera</taxon>
        <taxon>Hemiptera</taxon>
        <taxon>Heteroptera</taxon>
        <taxon>Panheteroptera</taxon>
        <taxon>Cimicomorpha</taxon>
        <taxon>Cimicidae</taxon>
        <taxon>Cimex</taxon>
    </lineage>
</organism>
<accession>A0A8I6TEM8</accession>
<name>A0A8I6TEM8_CIMLE</name>
<dbReference type="KEGG" id="clec:106666909"/>
<protein>
    <recommendedName>
        <fullName evidence="3">RGS domain-containing protein</fullName>
    </recommendedName>
</protein>
<dbReference type="GeneID" id="106666909"/>
<dbReference type="RefSeq" id="XP_014249930.1">
    <property type="nucleotide sequence ID" value="XM_014394444.2"/>
</dbReference>
<dbReference type="InterPro" id="IPR044926">
    <property type="entry name" value="RGS_subdomain_2"/>
</dbReference>
<dbReference type="Proteomes" id="UP000494040">
    <property type="component" value="Unassembled WGS sequence"/>
</dbReference>
<evidence type="ECO:0008006" key="3">
    <source>
        <dbReference type="Google" id="ProtNLM"/>
    </source>
</evidence>